<dbReference type="PROSITE" id="PS00216">
    <property type="entry name" value="SUGAR_TRANSPORT_1"/>
    <property type="match status" value="1"/>
</dbReference>
<dbReference type="eggNOG" id="KOG0569">
    <property type="taxonomic scope" value="Eukaryota"/>
</dbReference>
<reference evidence="17" key="3">
    <citation type="submission" date="2015-02" db="UniProtKB">
        <authorList>
            <consortium name="EnsemblProtists"/>
        </authorList>
    </citation>
    <scope>IDENTIFICATION</scope>
    <source>
        <strain evidence="17">DAOM BR144</strain>
    </source>
</reference>
<evidence type="ECO:0000256" key="8">
    <source>
        <dbReference type="ARBA" id="ARBA00044648"/>
    </source>
</evidence>
<dbReference type="EMBL" id="GL376636">
    <property type="status" value="NOT_ANNOTATED_CDS"/>
    <property type="molecule type" value="Genomic_DNA"/>
</dbReference>
<dbReference type="InterPro" id="IPR003663">
    <property type="entry name" value="Sugar/inositol_transpt"/>
</dbReference>
<accession>T1NX52</accession>
<keyword evidence="3 14" id="KW-0813">Transport</keyword>
<keyword evidence="18" id="KW-1185">Reference proteome</keyword>
<name>K3W638_GLOUD</name>
<feature type="domain" description="Major facilitator superfamily (MFS) profile" evidence="16">
    <location>
        <begin position="46"/>
        <end position="495"/>
    </location>
</feature>
<dbReference type="HOGENOM" id="CLU_001265_30_5_1"/>
<dbReference type="InterPro" id="IPR045263">
    <property type="entry name" value="GLUT"/>
</dbReference>
<feature type="transmembrane region" description="Helical" evidence="15">
    <location>
        <begin position="315"/>
        <end position="336"/>
    </location>
</feature>
<dbReference type="PROSITE" id="PS00217">
    <property type="entry name" value="SUGAR_TRANSPORT_2"/>
    <property type="match status" value="1"/>
</dbReference>
<dbReference type="STRING" id="431595.K3W638"/>
<reference evidence="18" key="2">
    <citation type="submission" date="2010-04" db="EMBL/GenBank/DDBJ databases">
        <authorList>
            <person name="Buell R."/>
            <person name="Hamilton J."/>
            <person name="Hostetler J."/>
        </authorList>
    </citation>
    <scope>NUCLEOTIDE SEQUENCE [LARGE SCALE GENOMIC DNA]</scope>
    <source>
        <strain evidence="18">DAOM:BR144</strain>
    </source>
</reference>
<evidence type="ECO:0000256" key="3">
    <source>
        <dbReference type="ARBA" id="ARBA00022448"/>
    </source>
</evidence>
<evidence type="ECO:0000256" key="13">
    <source>
        <dbReference type="ARBA" id="ARBA00044780"/>
    </source>
</evidence>
<dbReference type="GO" id="GO:0015149">
    <property type="term" value="F:hexose transmembrane transporter activity"/>
    <property type="evidence" value="ECO:0007669"/>
    <property type="project" value="TreeGrafter"/>
</dbReference>
<evidence type="ECO:0000256" key="12">
    <source>
        <dbReference type="ARBA" id="ARBA00044710"/>
    </source>
</evidence>
<dbReference type="PROSITE" id="PS50850">
    <property type="entry name" value="MFS"/>
    <property type="match status" value="1"/>
</dbReference>
<proteinExistence type="inferred from homology"/>
<comment type="catalytic activity">
    <reaction evidence="10">
        <text>D-mannose(out) = D-mannose(in)</text>
        <dbReference type="Rhea" id="RHEA:78391"/>
        <dbReference type="ChEBI" id="CHEBI:4208"/>
    </reaction>
    <physiologicalReaction direction="left-to-right" evidence="10">
        <dbReference type="Rhea" id="RHEA:78392"/>
    </physiologicalReaction>
</comment>
<dbReference type="InterPro" id="IPR036259">
    <property type="entry name" value="MFS_trans_sf"/>
</dbReference>
<evidence type="ECO:0000256" key="6">
    <source>
        <dbReference type="ARBA" id="ARBA00023136"/>
    </source>
</evidence>
<evidence type="ECO:0000256" key="5">
    <source>
        <dbReference type="ARBA" id="ARBA00022989"/>
    </source>
</evidence>
<keyword evidence="4 15" id="KW-0812">Transmembrane</keyword>
<dbReference type="Pfam" id="PF00083">
    <property type="entry name" value="Sugar_tr"/>
    <property type="match status" value="1"/>
</dbReference>
<dbReference type="PRINTS" id="PR00171">
    <property type="entry name" value="SUGRTRNSPORT"/>
</dbReference>
<dbReference type="GO" id="GO:0016020">
    <property type="term" value="C:membrane"/>
    <property type="evidence" value="ECO:0007669"/>
    <property type="project" value="UniProtKB-SubCell"/>
</dbReference>
<sequence>MAPVQTQSPKAGNYVPVTTPVAEVSVHGGAADAAKEAELNLKPNTILYTSVLVALILPLQYGWSTSQLNLSTFNDKSECDARPVAEGTCLMFPGHSKLEWTFAVNAWTAGGMVGSLSIGYFMDKFGRKKVMLADCAFMIVGAIIEMSVSNVWAFTVGRFIAGMASGFATGVVGAYINEITPPNLRNKLGVGLQISITLGILFVGLTFFFANTKSGWRYIAGFPIVLAAIFLFLTPFTMVESPAWLLMKGRREEAESELARLFGAENVPVALGWLESTEKTDVENAQPTSDDLEEIAQYNGNNLALLFSPIFFRQFITAVGIAATQQLTGINAVFFYSSDIFSTAGFSDDRIGTLIVNVVNVLPTFFLSGWLATRFGNRRMILWGMIGMFVSAIGMTIALVAGVSALSILFTATYVAAFGVSLGPLLWVVTADLFPDSIRATATSLCIGVSWLSNLIVGVSYPYIADALDDYGFVPFIGTLAIFYVFVFKMVPETSGKTSDEIQAGFRALRKQKQASR</sequence>
<keyword evidence="5 15" id="KW-1133">Transmembrane helix</keyword>
<comment type="catalytic activity">
    <reaction evidence="11">
        <text>D-glucosamine(out) = D-glucosamine(in)</text>
        <dbReference type="Rhea" id="RHEA:78423"/>
        <dbReference type="ChEBI" id="CHEBI:58723"/>
    </reaction>
    <physiologicalReaction direction="left-to-right" evidence="11">
        <dbReference type="Rhea" id="RHEA:78424"/>
    </physiologicalReaction>
</comment>
<evidence type="ECO:0000256" key="1">
    <source>
        <dbReference type="ARBA" id="ARBA00004141"/>
    </source>
</evidence>
<dbReference type="InterPro" id="IPR005828">
    <property type="entry name" value="MFS_sugar_transport-like"/>
</dbReference>
<dbReference type="Proteomes" id="UP000019132">
    <property type="component" value="Unassembled WGS sequence"/>
</dbReference>
<dbReference type="OMA" id="WMDYGTS"/>
<dbReference type="EnsemblProtists" id="PYU1_T000430">
    <property type="protein sequence ID" value="PYU1_T000430"/>
    <property type="gene ID" value="PYU1_G000430"/>
</dbReference>
<feature type="transmembrane region" description="Helical" evidence="15">
    <location>
        <begin position="159"/>
        <end position="176"/>
    </location>
</feature>
<dbReference type="NCBIfam" id="TIGR00879">
    <property type="entry name" value="SP"/>
    <property type="match status" value="1"/>
</dbReference>
<evidence type="ECO:0000256" key="2">
    <source>
        <dbReference type="ARBA" id="ARBA00011738"/>
    </source>
</evidence>
<evidence type="ECO:0000256" key="10">
    <source>
        <dbReference type="ARBA" id="ARBA00044662"/>
    </source>
</evidence>
<evidence type="ECO:0000313" key="17">
    <source>
        <dbReference type="EnsemblProtists" id="PYU1_T000429"/>
    </source>
</evidence>
<evidence type="ECO:0000256" key="4">
    <source>
        <dbReference type="ARBA" id="ARBA00022692"/>
    </source>
</evidence>
<feature type="transmembrane region" description="Helical" evidence="15">
    <location>
        <begin position="188"/>
        <end position="210"/>
    </location>
</feature>
<feature type="transmembrane region" description="Helical" evidence="15">
    <location>
        <begin position="408"/>
        <end position="430"/>
    </location>
</feature>
<evidence type="ECO:0000256" key="7">
    <source>
        <dbReference type="ARBA" id="ARBA00044637"/>
    </source>
</evidence>
<dbReference type="InterPro" id="IPR020846">
    <property type="entry name" value="MFS_dom"/>
</dbReference>
<evidence type="ECO:0000256" key="14">
    <source>
        <dbReference type="RuleBase" id="RU003346"/>
    </source>
</evidence>
<evidence type="ECO:0000256" key="15">
    <source>
        <dbReference type="SAM" id="Phobius"/>
    </source>
</evidence>
<feature type="transmembrane region" description="Helical" evidence="15">
    <location>
        <begin position="471"/>
        <end position="488"/>
    </location>
</feature>
<dbReference type="VEuPathDB" id="FungiDB:PYU1_G000430"/>
<feature type="transmembrane region" description="Helical" evidence="15">
    <location>
        <begin position="380"/>
        <end position="402"/>
    </location>
</feature>
<feature type="transmembrane region" description="Helical" evidence="15">
    <location>
        <begin position="45"/>
        <end position="63"/>
    </location>
</feature>
<dbReference type="Gene3D" id="1.20.1250.20">
    <property type="entry name" value="MFS general substrate transporter like domains"/>
    <property type="match status" value="1"/>
</dbReference>
<dbReference type="PANTHER" id="PTHR23503">
    <property type="entry name" value="SOLUTE CARRIER FAMILY 2"/>
    <property type="match status" value="1"/>
</dbReference>
<comment type="subcellular location">
    <subcellularLocation>
        <location evidence="1">Membrane</location>
        <topology evidence="1">Multi-pass membrane protein</topology>
    </subcellularLocation>
</comment>
<evidence type="ECO:0000256" key="9">
    <source>
        <dbReference type="ARBA" id="ARBA00044656"/>
    </source>
</evidence>
<evidence type="ECO:0000256" key="11">
    <source>
        <dbReference type="ARBA" id="ARBA00044668"/>
    </source>
</evidence>
<feature type="transmembrane region" description="Helical" evidence="15">
    <location>
        <begin position="216"/>
        <end position="239"/>
    </location>
</feature>
<dbReference type="InterPro" id="IPR005829">
    <property type="entry name" value="Sugar_transporter_CS"/>
</dbReference>
<comment type="catalytic activity">
    <reaction evidence="8">
        <text>D-glucose(out) = D-glucose(in)</text>
        <dbReference type="Rhea" id="RHEA:60376"/>
        <dbReference type="ChEBI" id="CHEBI:4167"/>
    </reaction>
    <physiologicalReaction direction="left-to-right" evidence="8">
        <dbReference type="Rhea" id="RHEA:60377"/>
    </physiologicalReaction>
</comment>
<accession>K3W638</accession>
<keyword evidence="6 15" id="KW-0472">Membrane</keyword>
<comment type="catalytic activity">
    <reaction evidence="7">
        <text>D-galactose(in) = D-galactose(out)</text>
        <dbReference type="Rhea" id="RHEA:34915"/>
        <dbReference type="ChEBI" id="CHEBI:4139"/>
    </reaction>
    <physiologicalReaction direction="right-to-left" evidence="7">
        <dbReference type="Rhea" id="RHEA:34917"/>
    </physiologicalReaction>
</comment>
<dbReference type="InParanoid" id="K3W638"/>
<comment type="similarity">
    <text evidence="14">Belongs to the major facilitator superfamily. Sugar transporter (TC 2.A.1.1) family.</text>
</comment>
<organism evidence="17 18">
    <name type="scientific">Globisporangium ultimum (strain ATCC 200006 / CBS 805.95 / DAOM BR144)</name>
    <name type="common">Pythium ultimum</name>
    <dbReference type="NCBI Taxonomy" id="431595"/>
    <lineage>
        <taxon>Eukaryota</taxon>
        <taxon>Sar</taxon>
        <taxon>Stramenopiles</taxon>
        <taxon>Oomycota</taxon>
        <taxon>Peronosporomycetes</taxon>
        <taxon>Pythiales</taxon>
        <taxon>Pythiaceae</taxon>
        <taxon>Globisporangium</taxon>
    </lineage>
</organism>
<feature type="transmembrane region" description="Helical" evidence="15">
    <location>
        <begin position="351"/>
        <end position="373"/>
    </location>
</feature>
<reference evidence="18" key="1">
    <citation type="journal article" date="2010" name="Genome Biol.">
        <title>Genome sequence of the necrotrophic plant pathogen Pythium ultimum reveals original pathogenicity mechanisms and effector repertoire.</title>
        <authorList>
            <person name="Levesque C.A."/>
            <person name="Brouwer H."/>
            <person name="Cano L."/>
            <person name="Hamilton J.P."/>
            <person name="Holt C."/>
            <person name="Huitema E."/>
            <person name="Raffaele S."/>
            <person name="Robideau G.P."/>
            <person name="Thines M."/>
            <person name="Win J."/>
            <person name="Zerillo M.M."/>
            <person name="Beakes G.W."/>
            <person name="Boore J.L."/>
            <person name="Busam D."/>
            <person name="Dumas B."/>
            <person name="Ferriera S."/>
            <person name="Fuerstenberg S.I."/>
            <person name="Gachon C.M."/>
            <person name="Gaulin E."/>
            <person name="Govers F."/>
            <person name="Grenville-Briggs L."/>
            <person name="Horner N."/>
            <person name="Hostetler J."/>
            <person name="Jiang R.H."/>
            <person name="Johnson J."/>
            <person name="Krajaejun T."/>
            <person name="Lin H."/>
            <person name="Meijer H.J."/>
            <person name="Moore B."/>
            <person name="Morris P."/>
            <person name="Phuntmart V."/>
            <person name="Puiu D."/>
            <person name="Shetty J."/>
            <person name="Stajich J.E."/>
            <person name="Tripathy S."/>
            <person name="Wawra S."/>
            <person name="van West P."/>
            <person name="Whitty B.R."/>
            <person name="Coutinho P.M."/>
            <person name="Henrissat B."/>
            <person name="Martin F."/>
            <person name="Thomas P.D."/>
            <person name="Tyler B.M."/>
            <person name="De Vries R.P."/>
            <person name="Kamoun S."/>
            <person name="Yandell M."/>
            <person name="Tisserat N."/>
            <person name="Buell C.R."/>
        </authorList>
    </citation>
    <scope>NUCLEOTIDE SEQUENCE</scope>
    <source>
        <strain evidence="18">DAOM:BR144</strain>
    </source>
</reference>
<evidence type="ECO:0000259" key="16">
    <source>
        <dbReference type="PROSITE" id="PS50850"/>
    </source>
</evidence>
<protein>
    <recommendedName>
        <fullName evidence="13">Hexose transporter 1</fullName>
    </recommendedName>
</protein>
<comment type="catalytic activity">
    <reaction evidence="9">
        <text>D-xylose(out) = D-xylose(in)</text>
        <dbReference type="Rhea" id="RHEA:78427"/>
        <dbReference type="ChEBI" id="CHEBI:53455"/>
    </reaction>
    <physiologicalReaction direction="left-to-right" evidence="9">
        <dbReference type="Rhea" id="RHEA:78428"/>
    </physiologicalReaction>
</comment>
<comment type="subunit">
    <text evidence="2">Homodimer.</text>
</comment>
<comment type="catalytic activity">
    <reaction evidence="12">
        <text>D-fructose(out) = D-fructose(in)</text>
        <dbReference type="Rhea" id="RHEA:60372"/>
        <dbReference type="ChEBI" id="CHEBI:37721"/>
    </reaction>
    <physiologicalReaction direction="left-to-right" evidence="12">
        <dbReference type="Rhea" id="RHEA:60373"/>
    </physiologicalReaction>
</comment>
<feature type="transmembrane region" description="Helical" evidence="15">
    <location>
        <begin position="133"/>
        <end position="153"/>
    </location>
</feature>
<feature type="transmembrane region" description="Helical" evidence="15">
    <location>
        <begin position="100"/>
        <end position="121"/>
    </location>
</feature>
<dbReference type="SUPFAM" id="SSF103473">
    <property type="entry name" value="MFS general substrate transporter"/>
    <property type="match status" value="1"/>
</dbReference>
<evidence type="ECO:0000313" key="18">
    <source>
        <dbReference type="Proteomes" id="UP000019132"/>
    </source>
</evidence>
<dbReference type="PANTHER" id="PTHR23503:SF8">
    <property type="entry name" value="FACILITATED GLUCOSE TRANSPORTER PROTEIN 1"/>
    <property type="match status" value="1"/>
</dbReference>
<feature type="transmembrane region" description="Helical" evidence="15">
    <location>
        <begin position="442"/>
        <end position="465"/>
    </location>
</feature>
<dbReference type="AlphaFoldDB" id="K3W638"/>
<dbReference type="VEuPathDB" id="FungiDB:PYU1_G000429"/>
<dbReference type="EnsemblProtists" id="PYU1_T000429">
    <property type="protein sequence ID" value="PYU1_T000429"/>
    <property type="gene ID" value="PYU1_G000429"/>
</dbReference>